<proteinExistence type="inferred from homology"/>
<dbReference type="GO" id="GO:0003735">
    <property type="term" value="F:structural constituent of ribosome"/>
    <property type="evidence" value="ECO:0007669"/>
    <property type="project" value="InterPro"/>
</dbReference>
<evidence type="ECO:0000256" key="5">
    <source>
        <dbReference type="ARBA" id="ARBA00046747"/>
    </source>
</evidence>
<keyword evidence="3" id="KW-0687">Ribonucleoprotein</keyword>
<dbReference type="GO" id="GO:0003723">
    <property type="term" value="F:RNA binding"/>
    <property type="evidence" value="ECO:0007669"/>
    <property type="project" value="TreeGrafter"/>
</dbReference>
<keyword evidence="7" id="KW-1185">Reference proteome</keyword>
<evidence type="ECO:0008006" key="8">
    <source>
        <dbReference type="Google" id="ProtNLM"/>
    </source>
</evidence>
<dbReference type="AlphaFoldDB" id="A0A8C0JQR0"/>
<dbReference type="SMART" id="SM01413">
    <property type="entry name" value="Ribosomal_S19e"/>
    <property type="match status" value="1"/>
</dbReference>
<dbReference type="InterPro" id="IPR001266">
    <property type="entry name" value="Ribosomal_eS19"/>
</dbReference>
<dbReference type="PANTHER" id="PTHR11710:SF0">
    <property type="entry name" value="40S RIBOSOMAL PROTEIN S19"/>
    <property type="match status" value="1"/>
</dbReference>
<dbReference type="Pfam" id="PF01090">
    <property type="entry name" value="Ribosomal_S19e"/>
    <property type="match status" value="1"/>
</dbReference>
<accession>A0A8C0JQR0</accession>
<dbReference type="GO" id="GO:0022627">
    <property type="term" value="C:cytosolic small ribosomal subunit"/>
    <property type="evidence" value="ECO:0007669"/>
    <property type="project" value="TreeGrafter"/>
</dbReference>
<evidence type="ECO:0000256" key="3">
    <source>
        <dbReference type="ARBA" id="ARBA00023274"/>
    </source>
</evidence>
<reference evidence="6" key="1">
    <citation type="submission" date="2025-08" db="UniProtKB">
        <authorList>
            <consortium name="Ensembl"/>
        </authorList>
    </citation>
    <scope>IDENTIFICATION</scope>
</reference>
<organism evidence="6 7">
    <name type="scientific">Canis lupus dingo</name>
    <name type="common">dingo</name>
    <dbReference type="NCBI Taxonomy" id="286419"/>
    <lineage>
        <taxon>Eukaryota</taxon>
        <taxon>Metazoa</taxon>
        <taxon>Chordata</taxon>
        <taxon>Craniata</taxon>
        <taxon>Vertebrata</taxon>
        <taxon>Euteleostomi</taxon>
        <taxon>Mammalia</taxon>
        <taxon>Eutheria</taxon>
        <taxon>Laurasiatheria</taxon>
        <taxon>Carnivora</taxon>
        <taxon>Caniformia</taxon>
        <taxon>Canidae</taxon>
        <taxon>Canis</taxon>
    </lineage>
</organism>
<dbReference type="Gene3D" id="1.10.10.10">
    <property type="entry name" value="Winged helix-like DNA-binding domain superfamily/Winged helix DNA-binding domain"/>
    <property type="match status" value="1"/>
</dbReference>
<dbReference type="InterPro" id="IPR036388">
    <property type="entry name" value="WH-like_DNA-bd_sf"/>
</dbReference>
<dbReference type="PANTHER" id="PTHR11710">
    <property type="entry name" value="40S RIBOSOMAL PROTEIN S19"/>
    <property type="match status" value="1"/>
</dbReference>
<evidence type="ECO:0000256" key="2">
    <source>
        <dbReference type="ARBA" id="ARBA00022980"/>
    </source>
</evidence>
<comment type="similarity">
    <text evidence="1">Belongs to the eukaryotic ribosomal protein eS19 family.</text>
</comment>
<dbReference type="GeneTree" id="ENSGT00390000013102"/>
<reference evidence="6" key="2">
    <citation type="submission" date="2025-09" db="UniProtKB">
        <authorList>
            <consortium name="Ensembl"/>
        </authorList>
    </citation>
    <scope>IDENTIFICATION</scope>
</reference>
<dbReference type="GO" id="GO:0006412">
    <property type="term" value="P:translation"/>
    <property type="evidence" value="ECO:0007669"/>
    <property type="project" value="InterPro"/>
</dbReference>
<dbReference type="GO" id="GO:0000028">
    <property type="term" value="P:ribosomal small subunit assembly"/>
    <property type="evidence" value="ECO:0007669"/>
    <property type="project" value="TreeGrafter"/>
</dbReference>
<protein>
    <recommendedName>
        <fullName evidence="8">40S ribosomal protein S19</fullName>
    </recommendedName>
</protein>
<dbReference type="SUPFAM" id="SSF46785">
    <property type="entry name" value="Winged helix' DNA-binding domain"/>
    <property type="match status" value="1"/>
</dbReference>
<evidence type="ECO:0000256" key="1">
    <source>
        <dbReference type="ARBA" id="ARBA00010014"/>
    </source>
</evidence>
<comment type="function">
    <text evidence="4">Component of the small ribosomal subunit. The ribosome is a large ribonucleoprotein complex responsible for the synthesis of proteins in the cell. Required for pre-rRNA processing and maturation of 40S ribosomal subunits. Part of the small subunit (SSU) processome, first precursor of the small eukaryotic ribosomal subunit. During the assembly of the SSU processome in the nucleolus, many ribosome biogenesis factors, an RNA chaperone and ribosomal proteins associate with the nascent pre-rRNA and work in concert to generate RNA folding, modifications, rearrangements and cleavage as well as targeted degradation of pre-ribosomal RNA by the RNA exosome.</text>
</comment>
<dbReference type="InterPro" id="IPR036390">
    <property type="entry name" value="WH_DNA-bd_sf"/>
</dbReference>
<evidence type="ECO:0000313" key="7">
    <source>
        <dbReference type="Proteomes" id="UP000694391"/>
    </source>
</evidence>
<dbReference type="Proteomes" id="UP000694391">
    <property type="component" value="Unplaced"/>
</dbReference>
<evidence type="ECO:0000313" key="6">
    <source>
        <dbReference type="Ensembl" id="ENSCAFP00020004691.1"/>
    </source>
</evidence>
<sequence length="80" mass="8985">MPGVTVKDVSQQEFVRALAAFLKKSGKLKALEWVDRVKLAKHQELAPCDEKWFYTRLLYLRGGAGVGSENKIHQEVRGTG</sequence>
<evidence type="ECO:0000256" key="4">
    <source>
        <dbReference type="ARBA" id="ARBA00045524"/>
    </source>
</evidence>
<dbReference type="Ensembl" id="ENSCAFT00020005425.1">
    <property type="protein sequence ID" value="ENSCAFP00020004691.1"/>
    <property type="gene ID" value="ENSCAFG00020003860.1"/>
</dbReference>
<comment type="subunit">
    <text evidence="5">Component of the small ribosomal subunit. Part of the small subunit (SSU) processome, composed of more than 70 proteins and the RNA chaperone small nucleolar RNA (snoRNA) U3. Interacts with RPS19BP1; the interaction is direct and mediates the integration of RPS19 in state post-A1. Interacts with RPS19BP1.</text>
</comment>
<name>A0A8C0JQR0_CANLU</name>
<keyword evidence="2" id="KW-0689">Ribosomal protein</keyword>